<name>A0A8J9VUM5_9NEOP</name>
<dbReference type="Proteomes" id="UP000838878">
    <property type="component" value="Chromosome 9"/>
</dbReference>
<dbReference type="InterPro" id="IPR014023">
    <property type="entry name" value="Mononeg_RNA_pol_cat"/>
</dbReference>
<protein>
    <recommendedName>
        <fullName evidence="1">RdRp catalytic domain-containing protein</fullName>
    </recommendedName>
</protein>
<evidence type="ECO:0000313" key="3">
    <source>
        <dbReference type="Proteomes" id="UP000838878"/>
    </source>
</evidence>
<dbReference type="OrthoDB" id="7473876at2759"/>
<dbReference type="Pfam" id="PF00946">
    <property type="entry name" value="Mononeg_RNA_pol"/>
    <property type="match status" value="1"/>
</dbReference>
<evidence type="ECO:0000313" key="2">
    <source>
        <dbReference type="EMBL" id="CAH0730948.1"/>
    </source>
</evidence>
<feature type="non-terminal residue" evidence="2">
    <location>
        <position position="396"/>
    </location>
</feature>
<dbReference type="GO" id="GO:0004482">
    <property type="term" value="F:mRNA 5'-cap (guanine-N7-)-methyltransferase activity"/>
    <property type="evidence" value="ECO:0007669"/>
    <property type="project" value="InterPro"/>
</dbReference>
<feature type="domain" description="RdRp catalytic" evidence="1">
    <location>
        <begin position="47"/>
        <end position="359"/>
    </location>
</feature>
<keyword evidence="3" id="KW-1185">Reference proteome</keyword>
<gene>
    <name evidence="2" type="ORF">BINO364_LOCUS15869</name>
</gene>
<reference evidence="2" key="1">
    <citation type="submission" date="2021-12" db="EMBL/GenBank/DDBJ databases">
        <authorList>
            <person name="Martin H S."/>
        </authorList>
    </citation>
    <scope>NUCLEOTIDE SEQUENCE</scope>
</reference>
<dbReference type="GO" id="GO:0003968">
    <property type="term" value="F:RNA-directed RNA polymerase activity"/>
    <property type="evidence" value="ECO:0007669"/>
    <property type="project" value="InterPro"/>
</dbReference>
<proteinExistence type="predicted"/>
<dbReference type="AlphaFoldDB" id="A0A8J9VUM5"/>
<accession>A0A8J9VUM5</accession>
<evidence type="ECO:0000259" key="1">
    <source>
        <dbReference type="Pfam" id="PF00946"/>
    </source>
</evidence>
<organism evidence="2 3">
    <name type="scientific">Brenthis ino</name>
    <name type="common">lesser marbled fritillary</name>
    <dbReference type="NCBI Taxonomy" id="405034"/>
    <lineage>
        <taxon>Eukaryota</taxon>
        <taxon>Metazoa</taxon>
        <taxon>Ecdysozoa</taxon>
        <taxon>Arthropoda</taxon>
        <taxon>Hexapoda</taxon>
        <taxon>Insecta</taxon>
        <taxon>Pterygota</taxon>
        <taxon>Neoptera</taxon>
        <taxon>Endopterygota</taxon>
        <taxon>Lepidoptera</taxon>
        <taxon>Glossata</taxon>
        <taxon>Ditrysia</taxon>
        <taxon>Papilionoidea</taxon>
        <taxon>Nymphalidae</taxon>
        <taxon>Heliconiinae</taxon>
        <taxon>Argynnini</taxon>
        <taxon>Brenthis</taxon>
    </lineage>
</organism>
<dbReference type="GO" id="GO:0005524">
    <property type="term" value="F:ATP binding"/>
    <property type="evidence" value="ECO:0007669"/>
    <property type="project" value="InterPro"/>
</dbReference>
<dbReference type="EMBL" id="OV170229">
    <property type="protein sequence ID" value="CAH0730948.1"/>
    <property type="molecule type" value="Genomic_DNA"/>
</dbReference>
<sequence>MNPKKLHDSSQIHKWPGRKCMSSECHVERFKELLELVQNDLDETFPILQSFVKGWIDKYITNLDKSKCHNDIMKWGAYFLDFHIITLILNSVNSLERVELTKIKGVRMLSADSQDAIVYSSDNFGKVLIVSGFCLFINEGILIDRNTTLMFKDVFVARFQTLFSMVNIVDDKFRSNDWKRIQKMYNSGDKILAIHGNKAYKAIKLVEPISSLKLSELAHEYRKQIPDFPNYKLHILQSIEDTGKELRGVATLANSINNLETPDLVLTAYGSFRHWGHPNLKYLDGLRAVNRQVTLEKMIDTSYAEALGSDLAYIVLENKFNETKKWYVDISKMDKDSIMYKHVLENTWPTPKQIMDFGEVVLKIKDFFMKEKQSGAPNIPFERVNERVAAATGLWS</sequence>